<name>A0A8T8WDS6_9EURY</name>
<protein>
    <submittedName>
        <fullName evidence="4">ABC transporter substrate-binding protein</fullName>
    </submittedName>
</protein>
<evidence type="ECO:0000313" key="5">
    <source>
        <dbReference type="Proteomes" id="UP000826254"/>
    </source>
</evidence>
<dbReference type="PANTHER" id="PTHR30483:SF6">
    <property type="entry name" value="PERIPLASMIC BINDING PROTEIN OF ABC TRANSPORTER FOR NATURAL AMINO ACIDS"/>
    <property type="match status" value="1"/>
</dbReference>
<dbReference type="InterPro" id="IPR051010">
    <property type="entry name" value="BCAA_transport"/>
</dbReference>
<dbReference type="Gene3D" id="3.40.50.2300">
    <property type="match status" value="2"/>
</dbReference>
<dbReference type="EMBL" id="CP081958">
    <property type="protein sequence ID" value="QZP37998.1"/>
    <property type="molecule type" value="Genomic_DNA"/>
</dbReference>
<dbReference type="RefSeq" id="WP_222607803.1">
    <property type="nucleotide sequence ID" value="NZ_CP081958.1"/>
</dbReference>
<dbReference type="InterPro" id="IPR028081">
    <property type="entry name" value="Leu-bd"/>
</dbReference>
<dbReference type="PROSITE" id="PS51257">
    <property type="entry name" value="PROKAR_LIPOPROTEIN"/>
    <property type="match status" value="1"/>
</dbReference>
<dbReference type="GeneID" id="67176910"/>
<dbReference type="InterPro" id="IPR019546">
    <property type="entry name" value="TAT_signal_bac_arc"/>
</dbReference>
<dbReference type="PANTHER" id="PTHR30483">
    <property type="entry name" value="LEUCINE-SPECIFIC-BINDING PROTEIN"/>
    <property type="match status" value="1"/>
</dbReference>
<dbReference type="InterPro" id="IPR028082">
    <property type="entry name" value="Peripla_BP_I"/>
</dbReference>
<dbReference type="NCBIfam" id="TIGR01409">
    <property type="entry name" value="TAT_signal_seq"/>
    <property type="match status" value="1"/>
</dbReference>
<dbReference type="CDD" id="cd06346">
    <property type="entry name" value="PBP1_ABC_ligand_binding-like"/>
    <property type="match status" value="1"/>
</dbReference>
<feature type="region of interest" description="Disordered" evidence="2">
    <location>
        <begin position="25"/>
        <end position="67"/>
    </location>
</feature>
<evidence type="ECO:0000259" key="3">
    <source>
        <dbReference type="Pfam" id="PF13458"/>
    </source>
</evidence>
<dbReference type="KEGG" id="hmp:K6T50_02170"/>
<organism evidence="4 5">
    <name type="scientific">Halobaculum magnesiiphilum</name>
    <dbReference type="NCBI Taxonomy" id="1017351"/>
    <lineage>
        <taxon>Archaea</taxon>
        <taxon>Methanobacteriati</taxon>
        <taxon>Methanobacteriota</taxon>
        <taxon>Stenosarchaea group</taxon>
        <taxon>Halobacteria</taxon>
        <taxon>Halobacteriales</taxon>
        <taxon>Haloferacaceae</taxon>
        <taxon>Halobaculum</taxon>
    </lineage>
</organism>
<dbReference type="AlphaFoldDB" id="A0A8T8WDS6"/>
<dbReference type="Proteomes" id="UP000826254">
    <property type="component" value="Chromosome"/>
</dbReference>
<feature type="domain" description="Leucine-binding protein" evidence="3">
    <location>
        <begin position="74"/>
        <end position="378"/>
    </location>
</feature>
<feature type="compositionally biased region" description="Acidic residues" evidence="2">
    <location>
        <begin position="45"/>
        <end position="64"/>
    </location>
</feature>
<evidence type="ECO:0000313" key="4">
    <source>
        <dbReference type="EMBL" id="QZP37998.1"/>
    </source>
</evidence>
<proteinExistence type="predicted"/>
<dbReference type="SUPFAM" id="SSF53822">
    <property type="entry name" value="Periplasmic binding protein-like I"/>
    <property type="match status" value="1"/>
</dbReference>
<gene>
    <name evidence="4" type="ORF">K6T50_02170</name>
</gene>
<sequence>MARKIDRRDVLKGAGTAGVVGLAGCITQNESGGGNGGGGGGGGDGGDDEETEAEGETTEAPDDSESMRTVMHSVLMPLTGDLASLGGPIRDGGTLPVKQLRAAGDMPVEFDQTVEDTQTDPQAGIQAANGLANAGYPTVCGPASSGVNLQVTREVFIPNGMIGCSPSSTSPNVTTLDDDDLIFRTAPSDALQGQVMAQVANEELDNSSASILYVNNDYGQALADSFSQSFADNYSGSVQESVAFEQEQSSYTSPLSTAMNDSPDMLVVIGYPASGIQIFRDFYANYDNETEVLVTDGLVDPTLPDEVGNDMANVYATTPQATGPGQDEFASLYEDEYDRAPGVFNAHAYDASAVCLLANVKAGENDGDVIKEEMRAVANPNDGMEVTPGNLAEGLRAVANGDDVYYQGASSSVDFDENGDMTAVTYAFLQYNTDVEGNVETISTIDFEA</sequence>
<keyword evidence="1" id="KW-0732">Signal</keyword>
<evidence type="ECO:0000256" key="2">
    <source>
        <dbReference type="SAM" id="MobiDB-lite"/>
    </source>
</evidence>
<feature type="compositionally biased region" description="Gly residues" evidence="2">
    <location>
        <begin position="31"/>
        <end position="44"/>
    </location>
</feature>
<dbReference type="Pfam" id="PF13458">
    <property type="entry name" value="Peripla_BP_6"/>
    <property type="match status" value="1"/>
</dbReference>
<keyword evidence="5" id="KW-1185">Reference proteome</keyword>
<accession>A0A8T8WDS6</accession>
<evidence type="ECO:0000256" key="1">
    <source>
        <dbReference type="ARBA" id="ARBA00022729"/>
    </source>
</evidence>
<reference evidence="4 5" key="1">
    <citation type="journal article" date="2021" name="Int. J. Syst. Evol. Microbiol.">
        <title>Halobaculum halophilum sp. nov. and Halobaculum salinum sp. nov., isolated from salt lake and saline soil.</title>
        <authorList>
            <person name="Cui H.L."/>
            <person name="Shi X.W."/>
            <person name="Yin X.M."/>
            <person name="Yang X.Y."/>
            <person name="Hou J."/>
            <person name="Zhu L."/>
        </authorList>
    </citation>
    <scope>NUCLEOTIDE SEQUENCE [LARGE SCALE GENOMIC DNA]</scope>
    <source>
        <strain evidence="4 5">NBRC 109044</strain>
    </source>
</reference>